<evidence type="ECO:0000259" key="7">
    <source>
        <dbReference type="PROSITE" id="PS50850"/>
    </source>
</evidence>
<protein>
    <recommendedName>
        <fullName evidence="7">Major facilitator superfamily (MFS) profile domain-containing protein</fullName>
    </recommendedName>
</protein>
<dbReference type="STRING" id="321614.Q0UQJ2"/>
<dbReference type="VEuPathDB" id="FungiDB:JI435_059720"/>
<gene>
    <name evidence="8" type="ORF">SNOG_05972</name>
</gene>
<reference evidence="9" key="1">
    <citation type="journal article" date="2007" name="Plant Cell">
        <title>Dothideomycete-plant interactions illuminated by genome sequencing and EST analysis of the wheat pathogen Stagonospora nodorum.</title>
        <authorList>
            <person name="Hane J.K."/>
            <person name="Lowe R.G."/>
            <person name="Solomon P.S."/>
            <person name="Tan K.C."/>
            <person name="Schoch C.L."/>
            <person name="Spatafora J.W."/>
            <person name="Crous P.W."/>
            <person name="Kodira C."/>
            <person name="Birren B.W."/>
            <person name="Galagan J.E."/>
            <person name="Torriani S.F."/>
            <person name="McDonald B.A."/>
            <person name="Oliver R.P."/>
        </authorList>
    </citation>
    <scope>NUCLEOTIDE SEQUENCE [LARGE SCALE GENOMIC DNA]</scope>
    <source>
        <strain evidence="9">SN15 / ATCC MYA-4574 / FGSC 10173</strain>
    </source>
</reference>
<dbReference type="AlphaFoldDB" id="Q0UQJ2"/>
<keyword evidence="4 6" id="KW-0472">Membrane</keyword>
<dbReference type="GeneID" id="5973237"/>
<evidence type="ECO:0000256" key="1">
    <source>
        <dbReference type="ARBA" id="ARBA00004141"/>
    </source>
</evidence>
<proteinExistence type="predicted"/>
<dbReference type="InterPro" id="IPR020846">
    <property type="entry name" value="MFS_dom"/>
</dbReference>
<dbReference type="PANTHER" id="PTHR23501">
    <property type="entry name" value="MAJOR FACILITATOR SUPERFAMILY"/>
    <property type="match status" value="1"/>
</dbReference>
<feature type="transmembrane region" description="Helical" evidence="6">
    <location>
        <begin position="29"/>
        <end position="48"/>
    </location>
</feature>
<feature type="transmembrane region" description="Helical" evidence="6">
    <location>
        <begin position="223"/>
        <end position="244"/>
    </location>
</feature>
<name>Q0UQJ2_PHANO</name>
<dbReference type="PANTHER" id="PTHR23501:SF78">
    <property type="entry name" value="MAJOR FACILITATOR SUPERFAMILY (MFS) PROFILE DOMAIN-CONTAINING PROTEIN-RELATED"/>
    <property type="match status" value="1"/>
</dbReference>
<dbReference type="Gene3D" id="1.20.1720.10">
    <property type="entry name" value="Multidrug resistance protein D"/>
    <property type="match status" value="1"/>
</dbReference>
<dbReference type="KEGG" id="pno:SNOG_05972"/>
<sequence length="349" mass="37226">MNATETRFTQNQTPQLSLKVPNQASRLPFPRLIAAYLCLCLCYFTIYLDTAGVTTALPTISTALSAGPSITWAGTAYLLGQTAFQPLYGRLSDITGRKPILLASIACTALGGLLCGFARTPTWLYTARALSGVGGGGISSTVAIVVSDLVSLKERGKYQGIIGIAIGAGATTGPFIAASLTGYHEGWRWTFWVPGILAAVCWVLVLGYVPLKSVGGGWREKAGRIDWVGIGASVGGIVLVLIPISSGWKYLAVATLILPFLLAQTIAGASTGPVMFKTARYNPVLRTGFIALNPRRRAQTHLLAQHTDSSVCLYPRNRGPGLRLGAPARPRRPASTQHARRPRRCYINT</sequence>
<dbReference type="InterPro" id="IPR036259">
    <property type="entry name" value="MFS_trans_sf"/>
</dbReference>
<feature type="transmembrane region" description="Helical" evidence="6">
    <location>
        <begin position="189"/>
        <end position="211"/>
    </location>
</feature>
<evidence type="ECO:0000313" key="9">
    <source>
        <dbReference type="Proteomes" id="UP000001055"/>
    </source>
</evidence>
<feature type="domain" description="Major facilitator superfamily (MFS) profile" evidence="7">
    <location>
        <begin position="35"/>
        <end position="349"/>
    </location>
</feature>
<feature type="region of interest" description="Disordered" evidence="5">
    <location>
        <begin position="323"/>
        <end position="349"/>
    </location>
</feature>
<feature type="transmembrane region" description="Helical" evidence="6">
    <location>
        <begin position="158"/>
        <end position="177"/>
    </location>
</feature>
<dbReference type="InterPro" id="IPR011701">
    <property type="entry name" value="MFS"/>
</dbReference>
<dbReference type="HOGENOM" id="CLU_794789_0_0_1"/>
<evidence type="ECO:0000256" key="6">
    <source>
        <dbReference type="SAM" id="Phobius"/>
    </source>
</evidence>
<feature type="transmembrane region" description="Helical" evidence="6">
    <location>
        <begin position="250"/>
        <end position="276"/>
    </location>
</feature>
<dbReference type="Proteomes" id="UP000001055">
    <property type="component" value="Unassembled WGS sequence"/>
</dbReference>
<feature type="transmembrane region" description="Helical" evidence="6">
    <location>
        <begin position="100"/>
        <end position="119"/>
    </location>
</feature>
<dbReference type="eggNOG" id="KOG0254">
    <property type="taxonomic scope" value="Eukaryota"/>
</dbReference>
<evidence type="ECO:0000256" key="2">
    <source>
        <dbReference type="ARBA" id="ARBA00022692"/>
    </source>
</evidence>
<evidence type="ECO:0000256" key="5">
    <source>
        <dbReference type="SAM" id="MobiDB-lite"/>
    </source>
</evidence>
<feature type="transmembrane region" description="Helical" evidence="6">
    <location>
        <begin position="125"/>
        <end position="146"/>
    </location>
</feature>
<feature type="transmembrane region" description="Helical" evidence="6">
    <location>
        <begin position="60"/>
        <end position="79"/>
    </location>
</feature>
<keyword evidence="2 6" id="KW-0812">Transmembrane</keyword>
<evidence type="ECO:0000313" key="8">
    <source>
        <dbReference type="EMBL" id="EAT87036.2"/>
    </source>
</evidence>
<dbReference type="GO" id="GO:0005886">
    <property type="term" value="C:plasma membrane"/>
    <property type="evidence" value="ECO:0000318"/>
    <property type="project" value="GO_Central"/>
</dbReference>
<dbReference type="Pfam" id="PF07690">
    <property type="entry name" value="MFS_1"/>
    <property type="match status" value="1"/>
</dbReference>
<comment type="subcellular location">
    <subcellularLocation>
        <location evidence="1">Membrane</location>
        <topology evidence="1">Multi-pass membrane protein</topology>
    </subcellularLocation>
</comment>
<dbReference type="SUPFAM" id="SSF103473">
    <property type="entry name" value="MFS general substrate transporter"/>
    <property type="match status" value="1"/>
</dbReference>
<feature type="compositionally biased region" description="Basic residues" evidence="5">
    <location>
        <begin position="338"/>
        <end position="349"/>
    </location>
</feature>
<accession>Q0UQJ2</accession>
<keyword evidence="3 6" id="KW-1133">Transmembrane helix</keyword>
<dbReference type="RefSeq" id="XP_001796360.1">
    <property type="nucleotide sequence ID" value="XM_001796308.1"/>
</dbReference>
<dbReference type="EMBL" id="CH445332">
    <property type="protein sequence ID" value="EAT87036.2"/>
    <property type="molecule type" value="Genomic_DNA"/>
</dbReference>
<dbReference type="GO" id="GO:0022857">
    <property type="term" value="F:transmembrane transporter activity"/>
    <property type="evidence" value="ECO:0000318"/>
    <property type="project" value="GO_Central"/>
</dbReference>
<dbReference type="InParanoid" id="Q0UQJ2"/>
<organism evidence="8 9">
    <name type="scientific">Phaeosphaeria nodorum (strain SN15 / ATCC MYA-4574 / FGSC 10173)</name>
    <name type="common">Glume blotch fungus</name>
    <name type="synonym">Parastagonospora nodorum</name>
    <dbReference type="NCBI Taxonomy" id="321614"/>
    <lineage>
        <taxon>Eukaryota</taxon>
        <taxon>Fungi</taxon>
        <taxon>Dikarya</taxon>
        <taxon>Ascomycota</taxon>
        <taxon>Pezizomycotina</taxon>
        <taxon>Dothideomycetes</taxon>
        <taxon>Pleosporomycetidae</taxon>
        <taxon>Pleosporales</taxon>
        <taxon>Pleosporineae</taxon>
        <taxon>Phaeosphaeriaceae</taxon>
        <taxon>Parastagonospora</taxon>
    </lineage>
</organism>
<evidence type="ECO:0000256" key="3">
    <source>
        <dbReference type="ARBA" id="ARBA00022989"/>
    </source>
</evidence>
<evidence type="ECO:0000256" key="4">
    <source>
        <dbReference type="ARBA" id="ARBA00023136"/>
    </source>
</evidence>
<dbReference type="PROSITE" id="PS50850">
    <property type="entry name" value="MFS"/>
    <property type="match status" value="1"/>
</dbReference>
<dbReference type="GO" id="GO:0055085">
    <property type="term" value="P:transmembrane transport"/>
    <property type="evidence" value="ECO:0000318"/>
    <property type="project" value="GO_Central"/>
</dbReference>